<evidence type="ECO:0000313" key="2">
    <source>
        <dbReference type="Proteomes" id="UP000229753"/>
    </source>
</evidence>
<dbReference type="InterPro" id="IPR035093">
    <property type="entry name" value="RelE/ParE_toxin_dom_sf"/>
</dbReference>
<reference evidence="2" key="1">
    <citation type="submission" date="2017-09" db="EMBL/GenBank/DDBJ databases">
        <title>Depth-based differentiation of microbial function through sediment-hosted aquifers and enrichment of novel symbionts in the deep terrestrial subsurface.</title>
        <authorList>
            <person name="Probst A.J."/>
            <person name="Ladd B."/>
            <person name="Jarett J.K."/>
            <person name="Geller-Mcgrath D.E."/>
            <person name="Sieber C.M.K."/>
            <person name="Emerson J.B."/>
            <person name="Anantharaman K."/>
            <person name="Thomas B.C."/>
            <person name="Malmstrom R."/>
            <person name="Stieglmeier M."/>
            <person name="Klingl A."/>
            <person name="Woyke T."/>
            <person name="Ryan C.M."/>
            <person name="Banfield J.F."/>
        </authorList>
    </citation>
    <scope>NUCLEOTIDE SEQUENCE [LARGE SCALE GENOMIC DNA]</scope>
</reference>
<protein>
    <recommendedName>
        <fullName evidence="3">Type II toxin-antitoxin system mRNA interferase toxin, RelE/StbE family</fullName>
    </recommendedName>
</protein>
<gene>
    <name evidence="1" type="ORF">COY29_03670</name>
</gene>
<proteinExistence type="predicted"/>
<dbReference type="Gene3D" id="3.30.2310.20">
    <property type="entry name" value="RelE-like"/>
    <property type="match status" value="1"/>
</dbReference>
<dbReference type="SUPFAM" id="SSF143011">
    <property type="entry name" value="RelE-like"/>
    <property type="match status" value="1"/>
</dbReference>
<name>A0A2M7TMF6_9BACT</name>
<dbReference type="AlphaFoldDB" id="A0A2M7TMF6"/>
<dbReference type="Proteomes" id="UP000229753">
    <property type="component" value="Unassembled WGS sequence"/>
</dbReference>
<dbReference type="EMBL" id="PFNO01000119">
    <property type="protein sequence ID" value="PIZ48471.1"/>
    <property type="molecule type" value="Genomic_DNA"/>
</dbReference>
<evidence type="ECO:0000313" key="1">
    <source>
        <dbReference type="EMBL" id="PIZ48471.1"/>
    </source>
</evidence>
<accession>A0A2M7TMF6</accession>
<organism evidence="1 2">
    <name type="scientific">Candidatus Woesebacteria bacterium CG_4_10_14_0_2_um_filter_39_14</name>
    <dbReference type="NCBI Taxonomy" id="1975054"/>
    <lineage>
        <taxon>Bacteria</taxon>
        <taxon>Candidatus Woeseibacteriota</taxon>
    </lineage>
</organism>
<sequence length="92" mass="10844">MPKVRFGRKFDTMYRELVSGNPSLSKEVAKRILRFKKNSNDSRLRNHALTKKMKAKFAFSITDDIRIVYEWFGKSTARFLVIGTHNKVYKKT</sequence>
<evidence type="ECO:0008006" key="3">
    <source>
        <dbReference type="Google" id="ProtNLM"/>
    </source>
</evidence>
<comment type="caution">
    <text evidence="1">The sequence shown here is derived from an EMBL/GenBank/DDBJ whole genome shotgun (WGS) entry which is preliminary data.</text>
</comment>